<dbReference type="EMBL" id="JACCBH010000001">
    <property type="protein sequence ID" value="NYD55205.1"/>
    <property type="molecule type" value="Genomic_DNA"/>
</dbReference>
<comment type="caution">
    <text evidence="1">The sequence shown here is derived from an EMBL/GenBank/DDBJ whole genome shotgun (WGS) entry which is preliminary data.</text>
</comment>
<sequence>MTDTAQTTPGEGGGVSRRAVMRAGVWSVPVIAAAVAVPARAASAGDVARVEFESNDVIDGAFPYIFLYDANDIGVEGVDVTFTVVSGPVEIDGGSIGTATSFTGGAVAFPGYTTGTGTAVITVQVGSLPTLTWNLTIS</sequence>
<name>A0A7Y9EY39_9MICO</name>
<dbReference type="RefSeq" id="WP_179434125.1">
    <property type="nucleotide sequence ID" value="NZ_BAABLC010000006.1"/>
</dbReference>
<protein>
    <submittedName>
        <fullName evidence="1">Uncharacterized protein</fullName>
    </submittedName>
</protein>
<organism evidence="1 2">
    <name type="scientific">Microbacterium pseudoresistens</name>
    <dbReference type="NCBI Taxonomy" id="640634"/>
    <lineage>
        <taxon>Bacteria</taxon>
        <taxon>Bacillati</taxon>
        <taxon>Actinomycetota</taxon>
        <taxon>Actinomycetes</taxon>
        <taxon>Micrococcales</taxon>
        <taxon>Microbacteriaceae</taxon>
        <taxon>Microbacterium</taxon>
    </lineage>
</organism>
<keyword evidence="2" id="KW-1185">Reference proteome</keyword>
<accession>A0A7Y9EY39</accession>
<dbReference type="PROSITE" id="PS51318">
    <property type="entry name" value="TAT"/>
    <property type="match status" value="1"/>
</dbReference>
<dbReference type="Proteomes" id="UP000552045">
    <property type="component" value="Unassembled WGS sequence"/>
</dbReference>
<evidence type="ECO:0000313" key="2">
    <source>
        <dbReference type="Proteomes" id="UP000552045"/>
    </source>
</evidence>
<proteinExistence type="predicted"/>
<dbReference type="InterPro" id="IPR006311">
    <property type="entry name" value="TAT_signal"/>
</dbReference>
<reference evidence="1 2" key="1">
    <citation type="submission" date="2020-07" db="EMBL/GenBank/DDBJ databases">
        <title>Sequencing the genomes of 1000 actinobacteria strains.</title>
        <authorList>
            <person name="Klenk H.-P."/>
        </authorList>
    </citation>
    <scope>NUCLEOTIDE SEQUENCE [LARGE SCALE GENOMIC DNA]</scope>
    <source>
        <strain evidence="1 2">DSM 22185</strain>
    </source>
</reference>
<dbReference type="AlphaFoldDB" id="A0A7Y9EY39"/>
<evidence type="ECO:0000313" key="1">
    <source>
        <dbReference type="EMBL" id="NYD55205.1"/>
    </source>
</evidence>
<gene>
    <name evidence="1" type="ORF">BKA02_002260</name>
</gene>